<keyword evidence="4" id="KW-1185">Reference proteome</keyword>
<organism evidence="3 4">
    <name type="scientific">Actinacidiphila oryziradicis</name>
    <dbReference type="NCBI Taxonomy" id="2571141"/>
    <lineage>
        <taxon>Bacteria</taxon>
        <taxon>Bacillati</taxon>
        <taxon>Actinomycetota</taxon>
        <taxon>Actinomycetes</taxon>
        <taxon>Kitasatosporales</taxon>
        <taxon>Streptomycetaceae</taxon>
        <taxon>Actinacidiphila</taxon>
    </lineage>
</organism>
<dbReference type="Proteomes" id="UP000305778">
    <property type="component" value="Unassembled WGS sequence"/>
</dbReference>
<dbReference type="EMBL" id="SUMC01000006">
    <property type="protein sequence ID" value="TKA11942.1"/>
    <property type="molecule type" value="Genomic_DNA"/>
</dbReference>
<dbReference type="AlphaFoldDB" id="A0A4U0SPR8"/>
<sequence>MSGGRDRCPSAVARPARDRGFAPDGRFPVLPTLGFALGAALVILPQRVSAGRDREGAMEAAP</sequence>
<keyword evidence="2" id="KW-0812">Transmembrane</keyword>
<keyword evidence="2" id="KW-1133">Transmembrane helix</keyword>
<comment type="caution">
    <text evidence="3">The sequence shown here is derived from an EMBL/GenBank/DDBJ whole genome shotgun (WGS) entry which is preliminary data.</text>
</comment>
<feature type="region of interest" description="Disordered" evidence="1">
    <location>
        <begin position="1"/>
        <end position="24"/>
    </location>
</feature>
<name>A0A4U0SPR8_9ACTN</name>
<evidence type="ECO:0000313" key="4">
    <source>
        <dbReference type="Proteomes" id="UP000305778"/>
    </source>
</evidence>
<feature type="transmembrane region" description="Helical" evidence="2">
    <location>
        <begin position="27"/>
        <end position="44"/>
    </location>
</feature>
<accession>A0A4U0SPR8</accession>
<proteinExistence type="predicted"/>
<evidence type="ECO:0000313" key="3">
    <source>
        <dbReference type="EMBL" id="TKA11942.1"/>
    </source>
</evidence>
<evidence type="ECO:0000256" key="2">
    <source>
        <dbReference type="SAM" id="Phobius"/>
    </source>
</evidence>
<evidence type="ECO:0000256" key="1">
    <source>
        <dbReference type="SAM" id="MobiDB-lite"/>
    </source>
</evidence>
<reference evidence="3 4" key="1">
    <citation type="submission" date="2019-04" db="EMBL/GenBank/DDBJ databases">
        <title>Streptomyces oryziradicis sp. nov., a novel actinomycete isolated from rhizosphere soil of rice (Oryza sativa L.).</title>
        <authorList>
            <person name="Li C."/>
        </authorList>
    </citation>
    <scope>NUCLEOTIDE SEQUENCE [LARGE SCALE GENOMIC DNA]</scope>
    <source>
        <strain evidence="3 4">NEAU-C40</strain>
    </source>
</reference>
<keyword evidence="2" id="KW-0472">Membrane</keyword>
<gene>
    <name evidence="3" type="ORF">FCI23_08980</name>
</gene>
<protein>
    <submittedName>
        <fullName evidence="3">Uncharacterized protein</fullName>
    </submittedName>
</protein>
<dbReference type="OrthoDB" id="8206682at2"/>
<dbReference type="RefSeq" id="WP_136722938.1">
    <property type="nucleotide sequence ID" value="NZ_SUMC01000006.1"/>
</dbReference>